<dbReference type="Proteomes" id="UP000765509">
    <property type="component" value="Unassembled WGS sequence"/>
</dbReference>
<name>A0A9Q3F3M6_9BASI</name>
<evidence type="ECO:0000313" key="3">
    <source>
        <dbReference type="Proteomes" id="UP000765509"/>
    </source>
</evidence>
<dbReference type="AlphaFoldDB" id="A0A9Q3F3M6"/>
<proteinExistence type="predicted"/>
<protein>
    <submittedName>
        <fullName evidence="2">Uncharacterized protein</fullName>
    </submittedName>
</protein>
<dbReference type="EMBL" id="AVOT02039240">
    <property type="protein sequence ID" value="MBW0534255.1"/>
    <property type="molecule type" value="Genomic_DNA"/>
</dbReference>
<keyword evidence="3" id="KW-1185">Reference proteome</keyword>
<evidence type="ECO:0000313" key="2">
    <source>
        <dbReference type="EMBL" id="MBW0534255.1"/>
    </source>
</evidence>
<sequence>MESPEAEITAIPVVRHESFPTGHIRNIPVSIQEMVHGGKAAVVGTSSKTLDRQNDVISSSEQAHGPRKDSESYEGLDTHVLQRTSPTEKILVEKPKHVFRGPEEEVGPRKGQQPSGGSQRIHKQKST</sequence>
<accession>A0A9Q3F3M6</accession>
<comment type="caution">
    <text evidence="2">The sequence shown here is derived from an EMBL/GenBank/DDBJ whole genome shotgun (WGS) entry which is preliminary data.</text>
</comment>
<reference evidence="2" key="1">
    <citation type="submission" date="2021-03" db="EMBL/GenBank/DDBJ databases">
        <title>Draft genome sequence of rust myrtle Austropuccinia psidii MF-1, a brazilian biotype.</title>
        <authorList>
            <person name="Quecine M.C."/>
            <person name="Pachon D.M.R."/>
            <person name="Bonatelli M.L."/>
            <person name="Correr F.H."/>
            <person name="Franceschini L.M."/>
            <person name="Leite T.F."/>
            <person name="Margarido G.R.A."/>
            <person name="Almeida C.A."/>
            <person name="Ferrarezi J.A."/>
            <person name="Labate C.A."/>
        </authorList>
    </citation>
    <scope>NUCLEOTIDE SEQUENCE</scope>
    <source>
        <strain evidence="2">MF-1</strain>
    </source>
</reference>
<evidence type="ECO:0000256" key="1">
    <source>
        <dbReference type="SAM" id="MobiDB-lite"/>
    </source>
</evidence>
<gene>
    <name evidence="2" type="ORF">O181_073970</name>
</gene>
<feature type="region of interest" description="Disordered" evidence="1">
    <location>
        <begin position="43"/>
        <end position="127"/>
    </location>
</feature>
<organism evidence="2 3">
    <name type="scientific">Austropuccinia psidii MF-1</name>
    <dbReference type="NCBI Taxonomy" id="1389203"/>
    <lineage>
        <taxon>Eukaryota</taxon>
        <taxon>Fungi</taxon>
        <taxon>Dikarya</taxon>
        <taxon>Basidiomycota</taxon>
        <taxon>Pucciniomycotina</taxon>
        <taxon>Pucciniomycetes</taxon>
        <taxon>Pucciniales</taxon>
        <taxon>Sphaerophragmiaceae</taxon>
        <taxon>Austropuccinia</taxon>
    </lineage>
</organism>
<feature type="compositionally biased region" description="Basic and acidic residues" evidence="1">
    <location>
        <begin position="90"/>
        <end position="108"/>
    </location>
</feature>